<reference evidence="1" key="1">
    <citation type="submission" date="2022-04" db="EMBL/GenBank/DDBJ databases">
        <title>Genome of the entomopathogenic fungus Entomophthora muscae.</title>
        <authorList>
            <person name="Elya C."/>
            <person name="Lovett B.R."/>
            <person name="Lee E."/>
            <person name="Macias A.M."/>
            <person name="Hajek A.E."/>
            <person name="De Bivort B.L."/>
            <person name="Kasson M.T."/>
            <person name="De Fine Licht H.H."/>
            <person name="Stajich J.E."/>
        </authorList>
    </citation>
    <scope>NUCLEOTIDE SEQUENCE</scope>
    <source>
        <strain evidence="1">Berkeley</strain>
    </source>
</reference>
<dbReference type="Proteomes" id="UP001165960">
    <property type="component" value="Unassembled WGS sequence"/>
</dbReference>
<comment type="caution">
    <text evidence="1">The sequence shown here is derived from an EMBL/GenBank/DDBJ whole genome shotgun (WGS) entry which is preliminary data.</text>
</comment>
<organism evidence="1 2">
    <name type="scientific">Entomophthora muscae</name>
    <dbReference type="NCBI Taxonomy" id="34485"/>
    <lineage>
        <taxon>Eukaryota</taxon>
        <taxon>Fungi</taxon>
        <taxon>Fungi incertae sedis</taxon>
        <taxon>Zoopagomycota</taxon>
        <taxon>Entomophthoromycotina</taxon>
        <taxon>Entomophthoromycetes</taxon>
        <taxon>Entomophthorales</taxon>
        <taxon>Entomophthoraceae</taxon>
        <taxon>Entomophthora</taxon>
    </lineage>
</organism>
<dbReference type="EMBL" id="QTSX02004521">
    <property type="protein sequence ID" value="KAJ9064161.1"/>
    <property type="molecule type" value="Genomic_DNA"/>
</dbReference>
<accession>A0ACC2SPQ7</accession>
<evidence type="ECO:0000313" key="1">
    <source>
        <dbReference type="EMBL" id="KAJ9064161.1"/>
    </source>
</evidence>
<evidence type="ECO:0000313" key="2">
    <source>
        <dbReference type="Proteomes" id="UP001165960"/>
    </source>
</evidence>
<sequence length="69" mass="7557">MNVNMATFRFSLLNSHFYIPTVDFATVASCTTEKEGTMPAYMAQQLWSAALEPFTGASNNSTAAWIQSS</sequence>
<keyword evidence="2" id="KW-1185">Reference proteome</keyword>
<gene>
    <name evidence="1" type="ORF">DSO57_1033317</name>
</gene>
<name>A0ACC2SPQ7_9FUNG</name>
<proteinExistence type="predicted"/>
<protein>
    <submittedName>
        <fullName evidence="1">Uncharacterized protein</fullName>
    </submittedName>
</protein>